<proteinExistence type="predicted"/>
<keyword evidence="3" id="KW-1185">Reference proteome</keyword>
<organism evidence="2 3">
    <name type="scientific">Portunus trituberculatus</name>
    <name type="common">Swimming crab</name>
    <name type="synonym">Neptunus trituberculatus</name>
    <dbReference type="NCBI Taxonomy" id="210409"/>
    <lineage>
        <taxon>Eukaryota</taxon>
        <taxon>Metazoa</taxon>
        <taxon>Ecdysozoa</taxon>
        <taxon>Arthropoda</taxon>
        <taxon>Crustacea</taxon>
        <taxon>Multicrustacea</taxon>
        <taxon>Malacostraca</taxon>
        <taxon>Eumalacostraca</taxon>
        <taxon>Eucarida</taxon>
        <taxon>Decapoda</taxon>
        <taxon>Pleocyemata</taxon>
        <taxon>Brachyura</taxon>
        <taxon>Eubrachyura</taxon>
        <taxon>Portunoidea</taxon>
        <taxon>Portunidae</taxon>
        <taxon>Portuninae</taxon>
        <taxon>Portunus</taxon>
    </lineage>
</organism>
<reference evidence="2 3" key="1">
    <citation type="submission" date="2019-05" db="EMBL/GenBank/DDBJ databases">
        <title>Another draft genome of Portunus trituberculatus and its Hox gene families provides insights of decapod evolution.</title>
        <authorList>
            <person name="Jeong J.-H."/>
            <person name="Song I."/>
            <person name="Kim S."/>
            <person name="Choi T."/>
            <person name="Kim D."/>
            <person name="Ryu S."/>
            <person name="Kim W."/>
        </authorList>
    </citation>
    <scope>NUCLEOTIDE SEQUENCE [LARGE SCALE GENOMIC DNA]</scope>
    <source>
        <tissue evidence="2">Muscle</tissue>
    </source>
</reference>
<evidence type="ECO:0000313" key="3">
    <source>
        <dbReference type="Proteomes" id="UP000324222"/>
    </source>
</evidence>
<protein>
    <submittedName>
        <fullName evidence="2">Uncharacterized protein</fullName>
    </submittedName>
</protein>
<feature type="compositionally biased region" description="Basic and acidic residues" evidence="1">
    <location>
        <begin position="22"/>
        <end position="37"/>
    </location>
</feature>
<dbReference type="Proteomes" id="UP000324222">
    <property type="component" value="Unassembled WGS sequence"/>
</dbReference>
<dbReference type="EMBL" id="VSRR010093823">
    <property type="protein sequence ID" value="MPC93160.1"/>
    <property type="molecule type" value="Genomic_DNA"/>
</dbReference>
<evidence type="ECO:0000256" key="1">
    <source>
        <dbReference type="SAM" id="MobiDB-lite"/>
    </source>
</evidence>
<sequence>MTRRKEDGDIGYEGMKNEEEEERRKKETTDGNMKEEETVGIVNTVTVTPAIIRLKDPTRVVKTGQ</sequence>
<evidence type="ECO:0000313" key="2">
    <source>
        <dbReference type="EMBL" id="MPC93160.1"/>
    </source>
</evidence>
<dbReference type="AlphaFoldDB" id="A0A5B7J8T1"/>
<name>A0A5B7J8T1_PORTR</name>
<comment type="caution">
    <text evidence="2">The sequence shown here is derived from an EMBL/GenBank/DDBJ whole genome shotgun (WGS) entry which is preliminary data.</text>
</comment>
<feature type="region of interest" description="Disordered" evidence="1">
    <location>
        <begin position="1"/>
        <end position="37"/>
    </location>
</feature>
<gene>
    <name evidence="2" type="ORF">E2C01_088282</name>
</gene>
<accession>A0A5B7J8T1</accession>